<reference evidence="2 3" key="1">
    <citation type="submission" date="2024-09" db="EMBL/GenBank/DDBJ databases">
        <title>Chromosome-scale assembly of Riccia fluitans.</title>
        <authorList>
            <person name="Paukszto L."/>
            <person name="Sawicki J."/>
            <person name="Karawczyk K."/>
            <person name="Piernik-Szablinska J."/>
            <person name="Szczecinska M."/>
            <person name="Mazdziarz M."/>
        </authorList>
    </citation>
    <scope>NUCLEOTIDE SEQUENCE [LARGE SCALE GENOMIC DNA]</scope>
    <source>
        <strain evidence="2">Rf_01</strain>
        <tissue evidence="2">Aerial parts of the thallus</tissue>
    </source>
</reference>
<feature type="compositionally biased region" description="Polar residues" evidence="1">
    <location>
        <begin position="1"/>
        <end position="13"/>
    </location>
</feature>
<evidence type="ECO:0000313" key="2">
    <source>
        <dbReference type="EMBL" id="KAL2621826.1"/>
    </source>
</evidence>
<gene>
    <name evidence="2" type="ORF">R1flu_002031</name>
</gene>
<evidence type="ECO:0000256" key="1">
    <source>
        <dbReference type="SAM" id="MobiDB-lite"/>
    </source>
</evidence>
<name>A0ABD1Y5C9_9MARC</name>
<sequence>MDSSAISTLQNVESDGGGASWRSPLPGSHKSTRHLPALALGFFILSWETEVEGEEPRREALLARGGERSATLLSADWTHLRSIGTSLLVLLSTRSG</sequence>
<accession>A0ABD1Y5C9</accession>
<dbReference type="AlphaFoldDB" id="A0ABD1Y5C9"/>
<organism evidence="2 3">
    <name type="scientific">Riccia fluitans</name>
    <dbReference type="NCBI Taxonomy" id="41844"/>
    <lineage>
        <taxon>Eukaryota</taxon>
        <taxon>Viridiplantae</taxon>
        <taxon>Streptophyta</taxon>
        <taxon>Embryophyta</taxon>
        <taxon>Marchantiophyta</taxon>
        <taxon>Marchantiopsida</taxon>
        <taxon>Marchantiidae</taxon>
        <taxon>Marchantiales</taxon>
        <taxon>Ricciaceae</taxon>
        <taxon>Riccia</taxon>
    </lineage>
</organism>
<evidence type="ECO:0000313" key="3">
    <source>
        <dbReference type="Proteomes" id="UP001605036"/>
    </source>
</evidence>
<dbReference type="Proteomes" id="UP001605036">
    <property type="component" value="Unassembled WGS sequence"/>
</dbReference>
<comment type="caution">
    <text evidence="2">The sequence shown here is derived from an EMBL/GenBank/DDBJ whole genome shotgun (WGS) entry which is preliminary data.</text>
</comment>
<feature type="region of interest" description="Disordered" evidence="1">
    <location>
        <begin position="1"/>
        <end position="30"/>
    </location>
</feature>
<keyword evidence="3" id="KW-1185">Reference proteome</keyword>
<dbReference type="EMBL" id="JBHFFA010000006">
    <property type="protein sequence ID" value="KAL2621826.1"/>
    <property type="molecule type" value="Genomic_DNA"/>
</dbReference>
<proteinExistence type="predicted"/>
<protein>
    <submittedName>
        <fullName evidence="2">Uncharacterized protein</fullName>
    </submittedName>
</protein>